<dbReference type="VEuPathDB" id="FungiDB:ACJ73_08712"/>
<reference evidence="1 2" key="1">
    <citation type="submission" date="2015-08" db="EMBL/GenBank/DDBJ databases">
        <title>Emmonsia species relationships and genome sequence.</title>
        <authorList>
            <person name="Cuomo C.A."/>
            <person name="Schwartz I.S."/>
            <person name="Kenyon C."/>
            <person name="De Hoog G.S."/>
            <person name="Govender N.P."/>
            <person name="Botha A."/>
            <person name="Moreno L."/>
            <person name="De Vries M."/>
            <person name="Munoz J.F."/>
            <person name="Stielow J.B."/>
        </authorList>
    </citation>
    <scope>NUCLEOTIDE SEQUENCE [LARGE SCALE GENOMIC DNA]</scope>
    <source>
        <strain evidence="1 2">EI222</strain>
    </source>
</reference>
<dbReference type="EMBL" id="LGTZ01002150">
    <property type="protein sequence ID" value="OJD18551.1"/>
    <property type="molecule type" value="Genomic_DNA"/>
</dbReference>
<proteinExistence type="predicted"/>
<sequence length="118" mass="12913">MLQKFRAPKSSTDDELRDICSQELNCEACKIEAGPQKEITTPTSPPSGTVAVIINISNAGGALKVHRTSNNSWGNVFIGMVGSDDEENAKSLVIVPWEDGWHYRSLGDIKLKYVIKGH</sequence>
<evidence type="ECO:0000313" key="2">
    <source>
        <dbReference type="Proteomes" id="UP000242791"/>
    </source>
</evidence>
<evidence type="ECO:0000313" key="1">
    <source>
        <dbReference type="EMBL" id="OJD18551.1"/>
    </source>
</evidence>
<name>A0A1J9QQT8_9EURO</name>
<protein>
    <submittedName>
        <fullName evidence="1">Uncharacterized protein</fullName>
    </submittedName>
</protein>
<dbReference type="OrthoDB" id="5228066at2759"/>
<gene>
    <name evidence="1" type="ORF">ACJ73_08712</name>
</gene>
<dbReference type="AlphaFoldDB" id="A0A1J9QQT8"/>
<organism evidence="1 2">
    <name type="scientific">Blastomyces percursus</name>
    <dbReference type="NCBI Taxonomy" id="1658174"/>
    <lineage>
        <taxon>Eukaryota</taxon>
        <taxon>Fungi</taxon>
        <taxon>Dikarya</taxon>
        <taxon>Ascomycota</taxon>
        <taxon>Pezizomycotina</taxon>
        <taxon>Eurotiomycetes</taxon>
        <taxon>Eurotiomycetidae</taxon>
        <taxon>Onygenales</taxon>
        <taxon>Ajellomycetaceae</taxon>
        <taxon>Blastomyces</taxon>
    </lineage>
</organism>
<dbReference type="Proteomes" id="UP000242791">
    <property type="component" value="Unassembled WGS sequence"/>
</dbReference>
<accession>A0A1J9QQT8</accession>
<keyword evidence="2" id="KW-1185">Reference proteome</keyword>
<comment type="caution">
    <text evidence="1">The sequence shown here is derived from an EMBL/GenBank/DDBJ whole genome shotgun (WGS) entry which is preliminary data.</text>
</comment>